<dbReference type="Proteomes" id="UP000430222">
    <property type="component" value="Unassembled WGS sequence"/>
</dbReference>
<comment type="catalytic activity">
    <reaction evidence="5">
        <text>[(1-&gt;4)-alpha-D-galacturonosyl methyl ester](n) + n H2O = [(1-&gt;4)-alpha-D-galacturonosyl](n) + n methanol + n H(+)</text>
        <dbReference type="Rhea" id="RHEA:22380"/>
        <dbReference type="Rhea" id="RHEA-COMP:14570"/>
        <dbReference type="Rhea" id="RHEA-COMP:14573"/>
        <dbReference type="ChEBI" id="CHEBI:15377"/>
        <dbReference type="ChEBI" id="CHEBI:15378"/>
        <dbReference type="ChEBI" id="CHEBI:17790"/>
        <dbReference type="ChEBI" id="CHEBI:140522"/>
        <dbReference type="ChEBI" id="CHEBI:140523"/>
        <dbReference type="EC" id="3.1.1.11"/>
    </reaction>
</comment>
<accession>A0A6I2URC4</accession>
<dbReference type="EC" id="3.1.1.11" evidence="5"/>
<keyword evidence="2 5" id="KW-0378">Hydrolase</keyword>
<comment type="caution">
    <text evidence="7">The sequence shown here is derived from an EMBL/GenBank/DDBJ whole genome shotgun (WGS) entry which is preliminary data.</text>
</comment>
<keyword evidence="5" id="KW-0732">Signal</keyword>
<dbReference type="GO" id="GO:0030599">
    <property type="term" value="F:pectinesterase activity"/>
    <property type="evidence" value="ECO:0007669"/>
    <property type="project" value="UniProtKB-UniRule"/>
</dbReference>
<feature type="active site" evidence="4">
    <location>
        <position position="222"/>
    </location>
</feature>
<comment type="similarity">
    <text evidence="1">Belongs to the pectinesterase family.</text>
</comment>
<dbReference type="PROSITE" id="PS00503">
    <property type="entry name" value="PECTINESTERASE_2"/>
    <property type="match status" value="1"/>
</dbReference>
<evidence type="ECO:0000256" key="4">
    <source>
        <dbReference type="PROSITE-ProRule" id="PRU10040"/>
    </source>
</evidence>
<gene>
    <name evidence="7" type="ORF">FYJ78_05950</name>
</gene>
<organism evidence="7 8">
    <name type="scientific">Selenomonas montiformis</name>
    <dbReference type="NCBI Taxonomy" id="2652285"/>
    <lineage>
        <taxon>Bacteria</taxon>
        <taxon>Bacillati</taxon>
        <taxon>Bacillota</taxon>
        <taxon>Negativicutes</taxon>
        <taxon>Selenomonadales</taxon>
        <taxon>Selenomonadaceae</taxon>
        <taxon>Selenomonas</taxon>
    </lineage>
</organism>
<dbReference type="GO" id="GO:0045490">
    <property type="term" value="P:pectin catabolic process"/>
    <property type="evidence" value="ECO:0007669"/>
    <property type="project" value="UniProtKB-UniRule"/>
</dbReference>
<dbReference type="Pfam" id="PF01095">
    <property type="entry name" value="Pectinesterase"/>
    <property type="match status" value="1"/>
</dbReference>
<dbReference type="RefSeq" id="WP_154620493.1">
    <property type="nucleotide sequence ID" value="NZ_VUNL01000005.1"/>
</dbReference>
<name>A0A6I2URC4_9FIRM</name>
<sequence length="380" mass="41861">MNTGKWTAAVMAGLMLGPAMCLTPAMPGEVPALSAAQAAERQVTAVVDSRVKKVVKKRHVTTYPSIRQALAGMAGQKADSYLLQLKPGTYREKVTVALPNLTMIGEDAATTCIVWNDAEGTPLRPGDTHPSGKATYTMECATVKITSAAKNFQAVNLTFANDFPTEARRADKTMKAVQAFAVTDEADRSSFYQCRFLGRQDTLYANAGRQYYRDCYIEGDVDFIFGQASAAVFESCEIRSLARAVKQDGKAYSMGYVTAPSTLAQDKGYLFYRCHLTSDIPAPHYAMLGRPWHPSSEQREVSSAAAFRECQIDTPIKEKAWNSMKNKYGVFQPEDNRLYEYRNTGRGALTGGNRRQLTDAEAEQFTPAAFLGDWKPARRA</sequence>
<dbReference type="SUPFAM" id="SSF51126">
    <property type="entry name" value="Pectin lyase-like"/>
    <property type="match status" value="1"/>
</dbReference>
<dbReference type="InterPro" id="IPR012334">
    <property type="entry name" value="Pectin_lyas_fold"/>
</dbReference>
<keyword evidence="8" id="KW-1185">Reference proteome</keyword>
<evidence type="ECO:0000256" key="5">
    <source>
        <dbReference type="RuleBase" id="RU000589"/>
    </source>
</evidence>
<evidence type="ECO:0000259" key="6">
    <source>
        <dbReference type="Pfam" id="PF01095"/>
    </source>
</evidence>
<dbReference type="InterPro" id="IPR011050">
    <property type="entry name" value="Pectin_lyase_fold/virulence"/>
</dbReference>
<feature type="signal peptide" evidence="5">
    <location>
        <begin position="1"/>
        <end position="21"/>
    </location>
</feature>
<evidence type="ECO:0000256" key="1">
    <source>
        <dbReference type="ARBA" id="ARBA00008891"/>
    </source>
</evidence>
<dbReference type="PANTHER" id="PTHR31321:SF57">
    <property type="entry name" value="PECTINESTERASE 53-RELATED"/>
    <property type="match status" value="1"/>
</dbReference>
<dbReference type="EMBL" id="VUNL01000005">
    <property type="protein sequence ID" value="MSV24733.1"/>
    <property type="molecule type" value="Genomic_DNA"/>
</dbReference>
<evidence type="ECO:0000256" key="2">
    <source>
        <dbReference type="ARBA" id="ARBA00022801"/>
    </source>
</evidence>
<feature type="domain" description="Pectinesterase catalytic" evidence="6">
    <location>
        <begin position="54"/>
        <end position="372"/>
    </location>
</feature>
<comment type="pathway">
    <text evidence="5">Glycan metabolism; pectin degradation; 2-dehydro-3-deoxy-D-gluconate from pectin: step 1/5.</text>
</comment>
<dbReference type="GO" id="GO:0042545">
    <property type="term" value="P:cell wall modification"/>
    <property type="evidence" value="ECO:0007669"/>
    <property type="project" value="UniProtKB-UniRule"/>
</dbReference>
<keyword evidence="3 5" id="KW-0063">Aspartyl esterase</keyword>
<dbReference type="UniPathway" id="UPA00545">
    <property type="reaction ID" value="UER00823"/>
</dbReference>
<dbReference type="AlphaFoldDB" id="A0A6I2URC4"/>
<dbReference type="InterPro" id="IPR000070">
    <property type="entry name" value="Pectinesterase_cat"/>
</dbReference>
<dbReference type="Gene3D" id="2.160.20.10">
    <property type="entry name" value="Single-stranded right-handed beta-helix, Pectin lyase-like"/>
    <property type="match status" value="1"/>
</dbReference>
<evidence type="ECO:0000256" key="3">
    <source>
        <dbReference type="ARBA" id="ARBA00023085"/>
    </source>
</evidence>
<evidence type="ECO:0000313" key="7">
    <source>
        <dbReference type="EMBL" id="MSV24733.1"/>
    </source>
</evidence>
<reference evidence="7 8" key="1">
    <citation type="submission" date="2019-08" db="EMBL/GenBank/DDBJ databases">
        <title>In-depth cultivation of the pig gut microbiome towards novel bacterial diversity and tailored functional studies.</title>
        <authorList>
            <person name="Wylensek D."/>
            <person name="Hitch T.C.A."/>
            <person name="Clavel T."/>
        </authorList>
    </citation>
    <scope>NUCLEOTIDE SEQUENCE [LARGE SCALE GENOMIC DNA]</scope>
    <source>
        <strain evidence="8">WCA-380-WT-3B3</strain>
    </source>
</reference>
<dbReference type="InterPro" id="IPR033131">
    <property type="entry name" value="Pectinesterase_Asp_AS"/>
</dbReference>
<evidence type="ECO:0000313" key="8">
    <source>
        <dbReference type="Proteomes" id="UP000430222"/>
    </source>
</evidence>
<dbReference type="PANTHER" id="PTHR31321">
    <property type="entry name" value="ACYL-COA THIOESTER HYDROLASE YBHC-RELATED"/>
    <property type="match status" value="1"/>
</dbReference>
<feature type="chain" id="PRO_5039751865" description="Pectinesterase" evidence="5">
    <location>
        <begin position="22"/>
        <end position="380"/>
    </location>
</feature>
<proteinExistence type="inferred from homology"/>
<protein>
    <recommendedName>
        <fullName evidence="5">Pectinesterase</fullName>
        <ecNumber evidence="5">3.1.1.11</ecNumber>
    </recommendedName>
</protein>
<dbReference type="GO" id="GO:0009279">
    <property type="term" value="C:cell outer membrane"/>
    <property type="evidence" value="ECO:0007669"/>
    <property type="project" value="TreeGrafter"/>
</dbReference>